<dbReference type="GO" id="GO:0016616">
    <property type="term" value="F:oxidoreductase activity, acting on the CH-OH group of donors, NAD or NADP as acceptor"/>
    <property type="evidence" value="ECO:0007669"/>
    <property type="project" value="TreeGrafter"/>
</dbReference>
<evidence type="ECO:0000313" key="2">
    <source>
        <dbReference type="Proteomes" id="UP000304951"/>
    </source>
</evidence>
<dbReference type="Pfam" id="PF00106">
    <property type="entry name" value="adh_short"/>
    <property type="match status" value="1"/>
</dbReference>
<sequence length="280" mass="30447">MRILPESTHLRVKDKPFQTPTLYSTHPGHPIQSTPFPSIMPTILISGAASGLGRAFLNAYANEKSNTIIAIDKENVQPSEYQQHAATIQSHVVDVTDEASIISLATLLSKTSIDLFIHSVGIRGLVPAVENAQPESVAAAETLHVMDLSTLMHTFQVNAAATFLLLRSLLPNLKQAHNGKVVIMSSRMGSIGHNTTGSAYAYRASKAALNSIIKSFSIDVPEVVFVLCHPGRVESKLVKYKEEGAISAEESVAGLFPLVENWNKNDSGQFYDRFGQPIVW</sequence>
<accession>A0A4S8SY17</accession>
<protein>
    <submittedName>
        <fullName evidence="1">NAD(P)-binding protein</fullName>
    </submittedName>
</protein>
<dbReference type="InterPro" id="IPR002347">
    <property type="entry name" value="SDR_fam"/>
</dbReference>
<dbReference type="PANTHER" id="PTHR45458:SF1">
    <property type="entry name" value="SHORT CHAIN DEHYDROGENASE"/>
    <property type="match status" value="1"/>
</dbReference>
<proteinExistence type="predicted"/>
<dbReference type="PRINTS" id="PR00081">
    <property type="entry name" value="GDHRDH"/>
</dbReference>
<dbReference type="Gene3D" id="3.40.50.720">
    <property type="entry name" value="NAD(P)-binding Rossmann-like Domain"/>
    <property type="match status" value="1"/>
</dbReference>
<name>A0A4S8SY17_AURPU</name>
<organism evidence="1 2">
    <name type="scientific">Aureobasidium pullulans</name>
    <name type="common">Black yeast</name>
    <name type="synonym">Pullularia pullulans</name>
    <dbReference type="NCBI Taxonomy" id="5580"/>
    <lineage>
        <taxon>Eukaryota</taxon>
        <taxon>Fungi</taxon>
        <taxon>Dikarya</taxon>
        <taxon>Ascomycota</taxon>
        <taxon>Pezizomycotina</taxon>
        <taxon>Dothideomycetes</taxon>
        <taxon>Dothideomycetidae</taxon>
        <taxon>Dothideales</taxon>
        <taxon>Saccotheciaceae</taxon>
        <taxon>Aureobasidium</taxon>
    </lineage>
</organism>
<comment type="caution">
    <text evidence="1">The sequence shown here is derived from an EMBL/GenBank/DDBJ whole genome shotgun (WGS) entry which is preliminary data.</text>
</comment>
<dbReference type="AlphaFoldDB" id="A0A4S8SY17"/>
<reference evidence="1 2" key="1">
    <citation type="submission" date="2018-10" db="EMBL/GenBank/DDBJ databases">
        <title>Fifty Aureobasidium pullulans genomes reveal a recombining polyextremotolerant generalist.</title>
        <authorList>
            <person name="Gostincar C."/>
            <person name="Turk M."/>
            <person name="Zajc J."/>
            <person name="Gunde-Cimerman N."/>
        </authorList>
    </citation>
    <scope>NUCLEOTIDE SEQUENCE [LARGE SCALE GENOMIC DNA]</scope>
    <source>
        <strain evidence="1 2">EXF-11900</strain>
    </source>
</reference>
<dbReference type="PANTHER" id="PTHR45458">
    <property type="entry name" value="SHORT-CHAIN DEHYDROGENASE/REDUCTASE SDR"/>
    <property type="match status" value="1"/>
</dbReference>
<dbReference type="EMBL" id="QZAF01000024">
    <property type="protein sequence ID" value="THV76170.1"/>
    <property type="molecule type" value="Genomic_DNA"/>
</dbReference>
<evidence type="ECO:0000313" key="1">
    <source>
        <dbReference type="EMBL" id="THV76170.1"/>
    </source>
</evidence>
<dbReference type="Proteomes" id="UP000304951">
    <property type="component" value="Unassembled WGS sequence"/>
</dbReference>
<dbReference type="SUPFAM" id="SSF51735">
    <property type="entry name" value="NAD(P)-binding Rossmann-fold domains"/>
    <property type="match status" value="1"/>
</dbReference>
<gene>
    <name evidence="1" type="ORF">D6D28_01316</name>
</gene>
<dbReference type="InterPro" id="IPR036291">
    <property type="entry name" value="NAD(P)-bd_dom_sf"/>
</dbReference>
<dbReference type="InterPro" id="IPR052184">
    <property type="entry name" value="SDR_enzymes"/>
</dbReference>